<feature type="region of interest" description="Disordered" evidence="2">
    <location>
        <begin position="1"/>
        <end position="119"/>
    </location>
</feature>
<evidence type="ECO:0000256" key="1">
    <source>
        <dbReference type="PROSITE-ProRule" id="PRU00047"/>
    </source>
</evidence>
<accession>A0A2G8JZP3</accession>
<keyword evidence="1" id="KW-0863">Zinc-finger</keyword>
<evidence type="ECO:0000256" key="2">
    <source>
        <dbReference type="SAM" id="MobiDB-lite"/>
    </source>
</evidence>
<keyword evidence="5" id="KW-1185">Reference proteome</keyword>
<dbReference type="EMBL" id="MRZV01001039">
    <property type="protein sequence ID" value="PIK41218.1"/>
    <property type="molecule type" value="Genomic_DNA"/>
</dbReference>
<dbReference type="GO" id="GO:0003676">
    <property type="term" value="F:nucleic acid binding"/>
    <property type="evidence" value="ECO:0007669"/>
    <property type="project" value="InterPro"/>
</dbReference>
<dbReference type="SMART" id="SM00343">
    <property type="entry name" value="ZnF_C2HC"/>
    <property type="match status" value="1"/>
</dbReference>
<dbReference type="PROSITE" id="PS50158">
    <property type="entry name" value="ZF_CCHC"/>
    <property type="match status" value="1"/>
</dbReference>
<dbReference type="SUPFAM" id="SSF57756">
    <property type="entry name" value="Retrovirus zinc finger-like domains"/>
    <property type="match status" value="1"/>
</dbReference>
<dbReference type="InterPro" id="IPR036875">
    <property type="entry name" value="Znf_CCHC_sf"/>
</dbReference>
<dbReference type="Pfam" id="PF00098">
    <property type="entry name" value="zf-CCHC"/>
    <property type="match status" value="1"/>
</dbReference>
<organism evidence="4 5">
    <name type="scientific">Stichopus japonicus</name>
    <name type="common">Sea cucumber</name>
    <dbReference type="NCBI Taxonomy" id="307972"/>
    <lineage>
        <taxon>Eukaryota</taxon>
        <taxon>Metazoa</taxon>
        <taxon>Echinodermata</taxon>
        <taxon>Eleutherozoa</taxon>
        <taxon>Echinozoa</taxon>
        <taxon>Holothuroidea</taxon>
        <taxon>Aspidochirotacea</taxon>
        <taxon>Aspidochirotida</taxon>
        <taxon>Stichopodidae</taxon>
        <taxon>Apostichopus</taxon>
    </lineage>
</organism>
<evidence type="ECO:0000313" key="4">
    <source>
        <dbReference type="EMBL" id="PIK41218.1"/>
    </source>
</evidence>
<feature type="domain" description="CCHC-type" evidence="3">
    <location>
        <begin position="163"/>
        <end position="178"/>
    </location>
</feature>
<dbReference type="Proteomes" id="UP000230750">
    <property type="component" value="Unassembled WGS sequence"/>
</dbReference>
<feature type="compositionally biased region" description="Basic and acidic residues" evidence="2">
    <location>
        <begin position="181"/>
        <end position="201"/>
    </location>
</feature>
<comment type="caution">
    <text evidence="4">The sequence shown here is derived from an EMBL/GenBank/DDBJ whole genome shotgun (WGS) entry which is preliminary data.</text>
</comment>
<dbReference type="GO" id="GO:0008270">
    <property type="term" value="F:zinc ion binding"/>
    <property type="evidence" value="ECO:0007669"/>
    <property type="project" value="UniProtKB-KW"/>
</dbReference>
<name>A0A2G8JZP3_STIJA</name>
<keyword evidence="1" id="KW-0862">Zinc</keyword>
<dbReference type="InterPro" id="IPR001878">
    <property type="entry name" value="Znf_CCHC"/>
</dbReference>
<feature type="compositionally biased region" description="Polar residues" evidence="2">
    <location>
        <begin position="61"/>
        <end position="73"/>
    </location>
</feature>
<feature type="region of interest" description="Disordered" evidence="2">
    <location>
        <begin position="180"/>
        <end position="201"/>
    </location>
</feature>
<feature type="compositionally biased region" description="Polar residues" evidence="2">
    <location>
        <begin position="80"/>
        <end position="100"/>
    </location>
</feature>
<feature type="compositionally biased region" description="Basic and acidic residues" evidence="2">
    <location>
        <begin position="42"/>
        <end position="60"/>
    </location>
</feature>
<gene>
    <name evidence="4" type="ORF">BSL78_21925</name>
</gene>
<dbReference type="Gene3D" id="4.10.60.10">
    <property type="entry name" value="Zinc finger, CCHC-type"/>
    <property type="match status" value="1"/>
</dbReference>
<dbReference type="AlphaFoldDB" id="A0A2G8JZP3"/>
<dbReference type="OrthoDB" id="8047091at2759"/>
<evidence type="ECO:0000313" key="5">
    <source>
        <dbReference type="Proteomes" id="UP000230750"/>
    </source>
</evidence>
<keyword evidence="1" id="KW-0479">Metal-binding</keyword>
<proteinExistence type="predicted"/>
<sequence length="201" mass="23485">MSDTNPFADDLTNEQRAWSLPDIHRSEVPEFDPLLGEGPVTHAEEGSRDRTRYRRHDEMTSRNLLTEEPTTTQVRREAQDTIQQSVGQPSTRQPDRSSIQAPEDLTAQEREWRSPRTMWMNDGRPRGDPIHRPNWGTHLTALSQKDKTKSRNDERLHWLKSIKCWNCGETGHFRRNCPMHKKYESRPDGVKKTENKQKSDS</sequence>
<evidence type="ECO:0000259" key="3">
    <source>
        <dbReference type="PROSITE" id="PS50158"/>
    </source>
</evidence>
<protein>
    <recommendedName>
        <fullName evidence="3">CCHC-type domain-containing protein</fullName>
    </recommendedName>
</protein>
<reference evidence="4 5" key="1">
    <citation type="journal article" date="2017" name="PLoS Biol.">
        <title>The sea cucumber genome provides insights into morphological evolution and visceral regeneration.</title>
        <authorList>
            <person name="Zhang X."/>
            <person name="Sun L."/>
            <person name="Yuan J."/>
            <person name="Sun Y."/>
            <person name="Gao Y."/>
            <person name="Zhang L."/>
            <person name="Li S."/>
            <person name="Dai H."/>
            <person name="Hamel J.F."/>
            <person name="Liu C."/>
            <person name="Yu Y."/>
            <person name="Liu S."/>
            <person name="Lin W."/>
            <person name="Guo K."/>
            <person name="Jin S."/>
            <person name="Xu P."/>
            <person name="Storey K.B."/>
            <person name="Huan P."/>
            <person name="Zhang T."/>
            <person name="Zhou Y."/>
            <person name="Zhang J."/>
            <person name="Lin C."/>
            <person name="Li X."/>
            <person name="Xing L."/>
            <person name="Huo D."/>
            <person name="Sun M."/>
            <person name="Wang L."/>
            <person name="Mercier A."/>
            <person name="Li F."/>
            <person name="Yang H."/>
            <person name="Xiang J."/>
        </authorList>
    </citation>
    <scope>NUCLEOTIDE SEQUENCE [LARGE SCALE GENOMIC DNA]</scope>
    <source>
        <strain evidence="4">Shaxun</strain>
        <tissue evidence="4">Muscle</tissue>
    </source>
</reference>